<feature type="signal peptide" evidence="1">
    <location>
        <begin position="1"/>
        <end position="18"/>
    </location>
</feature>
<dbReference type="NCBIfam" id="NF047539">
    <property type="entry name" value="XAC2610_fam"/>
    <property type="match status" value="1"/>
</dbReference>
<protein>
    <submittedName>
        <fullName evidence="2">FG-GAP repeat protein</fullName>
    </submittedName>
</protein>
<keyword evidence="3" id="KW-1185">Reference proteome</keyword>
<evidence type="ECO:0000313" key="2">
    <source>
        <dbReference type="EMBL" id="MCG6504066.1"/>
    </source>
</evidence>
<dbReference type="RefSeq" id="WP_238746883.1">
    <property type="nucleotide sequence ID" value="NZ_JAKOOW010000024.1"/>
</dbReference>
<dbReference type="Proteomes" id="UP001298424">
    <property type="component" value="Unassembled WGS sequence"/>
</dbReference>
<name>A0ABS9NMP4_9NEIS</name>
<accession>A0ABS9NMP4</accession>
<organism evidence="2 3">
    <name type="scientific">Kingella pumchi</name>
    <dbReference type="NCBI Taxonomy" id="2779506"/>
    <lineage>
        <taxon>Bacteria</taxon>
        <taxon>Pseudomonadati</taxon>
        <taxon>Pseudomonadota</taxon>
        <taxon>Betaproteobacteria</taxon>
        <taxon>Neisseriales</taxon>
        <taxon>Neisseriaceae</taxon>
        <taxon>Kingella</taxon>
    </lineage>
</organism>
<feature type="chain" id="PRO_5046466584" evidence="1">
    <location>
        <begin position="19"/>
        <end position="196"/>
    </location>
</feature>
<evidence type="ECO:0000313" key="3">
    <source>
        <dbReference type="Proteomes" id="UP001298424"/>
    </source>
</evidence>
<reference evidence="2 3" key="1">
    <citation type="submission" date="2022-02" db="EMBL/GenBank/DDBJ databases">
        <title>Genome sequence data of Kingella unionensis sp. nov. strain CICC 24913 (CCUG 75125).</title>
        <authorList>
            <person name="Xiao M."/>
        </authorList>
    </citation>
    <scope>NUCLEOTIDE SEQUENCE [LARGE SCALE GENOMIC DNA]</scope>
    <source>
        <strain evidence="2 3">CICC 24913</strain>
    </source>
</reference>
<keyword evidence="1" id="KW-0732">Signal</keyword>
<evidence type="ECO:0000256" key="1">
    <source>
        <dbReference type="SAM" id="SignalP"/>
    </source>
</evidence>
<dbReference type="InterPro" id="IPR058087">
    <property type="entry name" value="XAC2610_dom"/>
</dbReference>
<comment type="caution">
    <text evidence="2">The sequence shown here is derived from an EMBL/GenBank/DDBJ whole genome shotgun (WGS) entry which is preliminary data.</text>
</comment>
<dbReference type="EMBL" id="JAKOOW010000024">
    <property type="protein sequence ID" value="MCG6504066.1"/>
    <property type="molecule type" value="Genomic_DNA"/>
</dbReference>
<sequence>MKHLIPALLLAAAIPAFAADAPTDDTVVETHAVATPDSFPFTIEAQILPENGYRLKITDKTTGKVQITPEEAAPSSVGGLKLTDVADKLADVSQDFNGDGHPDIAVPISGAYGNTADELYLFDPTTRQFKPVPDGKGFAYVGDVKVIRKGCVRVEYKSSIMDYSQDDYCWKNGGWEMLRLKDAKAHRHGKPHRKHK</sequence>
<gene>
    <name evidence="2" type="ORF">MB824_06120</name>
</gene>
<proteinExistence type="predicted"/>